<comment type="caution">
    <text evidence="1">The sequence shown here is derived from an EMBL/GenBank/DDBJ whole genome shotgun (WGS) entry which is preliminary data.</text>
</comment>
<protein>
    <submittedName>
        <fullName evidence="1">Uncharacterized protein</fullName>
    </submittedName>
</protein>
<dbReference type="EMBL" id="JAEDAK010000014">
    <property type="protein sequence ID" value="MBH9578707.1"/>
    <property type="molecule type" value="Genomic_DNA"/>
</dbReference>
<sequence length="240" mass="26640">MSAAAPVVDPRLPEADGVNPLLLGRHRALVWMSARAVTASAAPPVGGESQTLLGDIELLLLELRLQMNAEEPIWQVDTDLPAELQHAALRHAAERLQSDVDRLRSTQPTAIELAWRALHEKVFNLAQLIRAHVESEQAAMNGTSTPSQRNSTRWIDAPLSIDLARSSLLTGGRALILMSQCCTARELSLLLRTLQCHGQADEFRTAWSIVEQHTSQENWRRIAPSMWAFQDTLPMIHSQD</sequence>
<organism evidence="1 2">
    <name type="scientific">Inhella proteolytica</name>
    <dbReference type="NCBI Taxonomy" id="2795029"/>
    <lineage>
        <taxon>Bacteria</taxon>
        <taxon>Pseudomonadati</taxon>
        <taxon>Pseudomonadota</taxon>
        <taxon>Betaproteobacteria</taxon>
        <taxon>Burkholderiales</taxon>
        <taxon>Sphaerotilaceae</taxon>
        <taxon>Inhella</taxon>
    </lineage>
</organism>
<reference evidence="1" key="1">
    <citation type="submission" date="2020-12" db="EMBL/GenBank/DDBJ databases">
        <title>The genome sequence of Inhella sp. 1Y17.</title>
        <authorList>
            <person name="Liu Y."/>
        </authorList>
    </citation>
    <scope>NUCLEOTIDE SEQUENCE</scope>
    <source>
        <strain evidence="1">1Y17</strain>
    </source>
</reference>
<keyword evidence="2" id="KW-1185">Reference proteome</keyword>
<proteinExistence type="predicted"/>
<evidence type="ECO:0000313" key="2">
    <source>
        <dbReference type="Proteomes" id="UP000613266"/>
    </source>
</evidence>
<accession>A0A931J989</accession>
<dbReference type="Proteomes" id="UP000613266">
    <property type="component" value="Unassembled WGS sequence"/>
</dbReference>
<name>A0A931J989_9BURK</name>
<dbReference type="AlphaFoldDB" id="A0A931J989"/>
<evidence type="ECO:0000313" key="1">
    <source>
        <dbReference type="EMBL" id="MBH9578707.1"/>
    </source>
</evidence>
<gene>
    <name evidence="1" type="ORF">I7X39_17580</name>
</gene>